<name>A0A9X3D422_9ACTN</name>
<keyword evidence="1" id="KW-1133">Transmembrane helix</keyword>
<evidence type="ECO:0000256" key="1">
    <source>
        <dbReference type="SAM" id="Phobius"/>
    </source>
</evidence>
<dbReference type="RefSeq" id="WP_266060424.1">
    <property type="nucleotide sequence ID" value="NZ_JAPKFM010000003.1"/>
</dbReference>
<dbReference type="Proteomes" id="UP001143347">
    <property type="component" value="Unassembled WGS sequence"/>
</dbReference>
<keyword evidence="3" id="KW-1185">Reference proteome</keyword>
<organism evidence="2 3">
    <name type="scientific">Gordonia aquimaris</name>
    <dbReference type="NCBI Taxonomy" id="2984863"/>
    <lineage>
        <taxon>Bacteria</taxon>
        <taxon>Bacillati</taxon>
        <taxon>Actinomycetota</taxon>
        <taxon>Actinomycetes</taxon>
        <taxon>Mycobacteriales</taxon>
        <taxon>Gordoniaceae</taxon>
        <taxon>Gordonia</taxon>
    </lineage>
</organism>
<proteinExistence type="predicted"/>
<dbReference type="EMBL" id="JAPKFM010000003">
    <property type="protein sequence ID" value="MCX2963376.1"/>
    <property type="molecule type" value="Genomic_DNA"/>
</dbReference>
<dbReference type="AlphaFoldDB" id="A0A9X3D422"/>
<evidence type="ECO:0000313" key="2">
    <source>
        <dbReference type="EMBL" id="MCX2963376.1"/>
    </source>
</evidence>
<evidence type="ECO:0000313" key="3">
    <source>
        <dbReference type="Proteomes" id="UP001143347"/>
    </source>
</evidence>
<sequence length="159" mass="16396">MSALRDVLVVLTVVTSALTAGLLSAFAYAIMPGLQRTAAPAAVAAMQRINVAIVNPLFALIFLGPLVFGGLAVLLCWGDPLRWYLVVGLALASMSVAITLGFNVPLNNRLDAVGRVEADAATAPWADFVGPWVRWNVIRAVASTAGVAVIVVGLVGAGS</sequence>
<accession>A0A9X3D422</accession>
<keyword evidence="1" id="KW-0812">Transmembrane</keyword>
<keyword evidence="1" id="KW-0472">Membrane</keyword>
<feature type="transmembrane region" description="Helical" evidence="1">
    <location>
        <begin position="7"/>
        <end position="31"/>
    </location>
</feature>
<dbReference type="InterPro" id="IPR013901">
    <property type="entry name" value="Anthrone_oxy"/>
</dbReference>
<comment type="caution">
    <text evidence="2">The sequence shown here is derived from an EMBL/GenBank/DDBJ whole genome shotgun (WGS) entry which is preliminary data.</text>
</comment>
<feature type="transmembrane region" description="Helical" evidence="1">
    <location>
        <begin position="137"/>
        <end position="157"/>
    </location>
</feature>
<reference evidence="2" key="1">
    <citation type="submission" date="2022-10" db="EMBL/GenBank/DDBJ databases">
        <title>WGS of marine actinomycetes from Thailand.</title>
        <authorList>
            <person name="Thawai C."/>
        </authorList>
    </citation>
    <scope>NUCLEOTIDE SEQUENCE</scope>
    <source>
        <strain evidence="2">SW21</strain>
    </source>
</reference>
<feature type="transmembrane region" description="Helical" evidence="1">
    <location>
        <begin position="51"/>
        <end position="76"/>
    </location>
</feature>
<dbReference type="Pfam" id="PF08592">
    <property type="entry name" value="Anthrone_oxy"/>
    <property type="match status" value="1"/>
</dbReference>
<feature type="transmembrane region" description="Helical" evidence="1">
    <location>
        <begin position="83"/>
        <end position="102"/>
    </location>
</feature>
<protein>
    <submittedName>
        <fullName evidence="2">DUF1772 domain-containing protein</fullName>
    </submittedName>
</protein>
<gene>
    <name evidence="2" type="ORF">OSB52_04645</name>
</gene>